<evidence type="ECO:0000313" key="2">
    <source>
        <dbReference type="Proteomes" id="UP000828048"/>
    </source>
</evidence>
<comment type="caution">
    <text evidence="1">The sequence shown here is derived from an EMBL/GenBank/DDBJ whole genome shotgun (WGS) entry which is preliminary data.</text>
</comment>
<keyword evidence="2" id="KW-1185">Reference proteome</keyword>
<name>A0ACB7YND1_9ERIC</name>
<protein>
    <submittedName>
        <fullName evidence="1">Uncharacterized protein</fullName>
    </submittedName>
</protein>
<accession>A0ACB7YND1</accession>
<dbReference type="Proteomes" id="UP000828048">
    <property type="component" value="Chromosome 11"/>
</dbReference>
<organism evidence="1 2">
    <name type="scientific">Vaccinium darrowii</name>
    <dbReference type="NCBI Taxonomy" id="229202"/>
    <lineage>
        <taxon>Eukaryota</taxon>
        <taxon>Viridiplantae</taxon>
        <taxon>Streptophyta</taxon>
        <taxon>Embryophyta</taxon>
        <taxon>Tracheophyta</taxon>
        <taxon>Spermatophyta</taxon>
        <taxon>Magnoliopsida</taxon>
        <taxon>eudicotyledons</taxon>
        <taxon>Gunneridae</taxon>
        <taxon>Pentapetalae</taxon>
        <taxon>asterids</taxon>
        <taxon>Ericales</taxon>
        <taxon>Ericaceae</taxon>
        <taxon>Vaccinioideae</taxon>
        <taxon>Vaccinieae</taxon>
        <taxon>Vaccinium</taxon>
    </lineage>
</organism>
<gene>
    <name evidence="1" type="ORF">Vadar_016644</name>
</gene>
<sequence>MARSGSAQGMWWLAKSIASVHVDRGRNRSRKPVENREPFLPGGCSSGGCGLGLLDPSLLASQPLTKPSSHSSDILPLNQSAPKGKEGQVQQRERRPNWSKDEDEALCKAWKDVAQGLMNRWSVIQSHLNKYSECVRKIERNRTSRYNIEASIGAAKQLYYSSEGHHFKWDGCWLLLKDSPKWLTYRGKQELKKQKIANTNVEAFSVDLDQTIDCSTPVTTLSSKAGSGSLDDENPPYVKESHELPRLAGQKPAKKIRRIMNVDQLDAIKLFVAEFSNLRKEQKEIAEQEIMMLNRREELKIQAKQELERLRAKAKLEQEQMMPDYEQMRLEKEIMMTDPNLVPTEEGKAWIIAKQKAILARTLQGLKWDSLAGLFNSSSLSLCGNHPPIPRRRGAHTINLGDLSLIKVTIWLLQKRTLLRAASKKTKSIHCPCAVCLRSGKYRKSIFKRISNFSTYSNLTVVLLWIVMVGLVYYIKHVSREIQVFEPFSILGLEPGVSDSEIKKAYRKLSILYHPDKNPDPEAHKYFVEFISKAYQALTDPISRENFEKYGHPDGRQGLQMGIALPKFLLNIDGASGGILLLGIVGVCILLPLIMAVIYLSRSSKYSGNYVMHHTVKTYYYFMKPALAPSKVMDVFIKAAEYMEIPVRRSDGEPLQKLFMLVRSELNLDLKNIKQEQAKFWKQHPALVKTELLIQAQLTRESGELSPTLLRDLRRMLELAPRLLEELMKMAIIPHTSQGHGWLRPAIGVVELSQSIVQAVPLSARKASGGSAEGVAPFLQLPHFSEAIVKKIARKKVRTFQDLRDMTAQERADLLTQVAGFSPAELEDVETVLKMMPAITMEITSETEGEEGIQEGDIVTMQAWVTLKRGNGLTVALPHAPYFPFQKEENYWLLLADPVSNEVWVSQKINFTDEATAITAASKAVQESKEGSGANLKEISSAVKAAVEKVKGGSRLVMGKFQAPAEGNYSLTCYCLCDSWIGCDLKTSMKVRVLKRSRAGMRGGAGVVLEEGPVVEDGIEEEEDKEEEEYDDYESEYSEDEEEVKDVKKREAGVANGQGSGSSSDSSGGSNFYSSFLVRVIFQ</sequence>
<evidence type="ECO:0000313" key="1">
    <source>
        <dbReference type="EMBL" id="KAH7854669.1"/>
    </source>
</evidence>
<proteinExistence type="predicted"/>
<dbReference type="EMBL" id="CM037161">
    <property type="protein sequence ID" value="KAH7854669.1"/>
    <property type="molecule type" value="Genomic_DNA"/>
</dbReference>
<reference evidence="1 2" key="1">
    <citation type="journal article" date="2021" name="Hortic Res">
        <title>High-quality reference genome and annotation aids understanding of berry development for evergreen blueberry (Vaccinium darrowii).</title>
        <authorList>
            <person name="Yu J."/>
            <person name="Hulse-Kemp A.M."/>
            <person name="Babiker E."/>
            <person name="Staton M."/>
        </authorList>
    </citation>
    <scope>NUCLEOTIDE SEQUENCE [LARGE SCALE GENOMIC DNA]</scope>
    <source>
        <strain evidence="2">cv. NJ 8807/NJ 8810</strain>
        <tissue evidence="1">Young leaf</tissue>
    </source>
</reference>